<keyword evidence="2" id="KW-1185">Reference proteome</keyword>
<organism evidence="1 2">
    <name type="scientific">Meganyctiphanes norvegica</name>
    <name type="common">Northern krill</name>
    <name type="synonym">Thysanopoda norvegica</name>
    <dbReference type="NCBI Taxonomy" id="48144"/>
    <lineage>
        <taxon>Eukaryota</taxon>
        <taxon>Metazoa</taxon>
        <taxon>Ecdysozoa</taxon>
        <taxon>Arthropoda</taxon>
        <taxon>Crustacea</taxon>
        <taxon>Multicrustacea</taxon>
        <taxon>Malacostraca</taxon>
        <taxon>Eumalacostraca</taxon>
        <taxon>Eucarida</taxon>
        <taxon>Euphausiacea</taxon>
        <taxon>Euphausiidae</taxon>
        <taxon>Meganyctiphanes</taxon>
    </lineage>
</organism>
<name>A0AAV2QFD9_MEGNR</name>
<feature type="non-terminal residue" evidence="1">
    <location>
        <position position="1"/>
    </location>
</feature>
<comment type="caution">
    <text evidence="1">The sequence shown here is derived from an EMBL/GenBank/DDBJ whole genome shotgun (WGS) entry which is preliminary data.</text>
</comment>
<evidence type="ECO:0000313" key="1">
    <source>
        <dbReference type="EMBL" id="CAL4084071.1"/>
    </source>
</evidence>
<feature type="non-terminal residue" evidence="1">
    <location>
        <position position="104"/>
    </location>
</feature>
<reference evidence="1 2" key="1">
    <citation type="submission" date="2024-05" db="EMBL/GenBank/DDBJ databases">
        <authorList>
            <person name="Wallberg A."/>
        </authorList>
    </citation>
    <scope>NUCLEOTIDE SEQUENCE [LARGE SCALE GENOMIC DNA]</scope>
</reference>
<evidence type="ECO:0000313" key="2">
    <source>
        <dbReference type="Proteomes" id="UP001497623"/>
    </source>
</evidence>
<accession>A0AAV2QFD9</accession>
<proteinExistence type="predicted"/>
<sequence length="104" mass="10993">GYGNQGKLCVRLHCPPSAPSVILKLQEVQAFLSGTSFNLFMDIKNGIIQADDAKTWLGSVSVGLAVGLLRVLCQPKQDPNLNMLTALGQFCGPLAIQNGSLHSG</sequence>
<protein>
    <submittedName>
        <fullName evidence="1">Uncharacterized protein</fullName>
    </submittedName>
</protein>
<gene>
    <name evidence="1" type="ORF">MNOR_LOCUS12309</name>
</gene>
<dbReference type="Proteomes" id="UP001497623">
    <property type="component" value="Unassembled WGS sequence"/>
</dbReference>
<dbReference type="AlphaFoldDB" id="A0AAV2QFD9"/>
<dbReference type="EMBL" id="CAXKWB010006725">
    <property type="protein sequence ID" value="CAL4084071.1"/>
    <property type="molecule type" value="Genomic_DNA"/>
</dbReference>